<dbReference type="GO" id="GO:0005768">
    <property type="term" value="C:endosome"/>
    <property type="evidence" value="ECO:0007669"/>
    <property type="project" value="UniProtKB-SubCell"/>
</dbReference>
<reference evidence="10" key="1">
    <citation type="submission" date="2025-08" db="UniProtKB">
        <authorList>
            <consortium name="RefSeq"/>
        </authorList>
    </citation>
    <scope>IDENTIFICATION</scope>
</reference>
<feature type="compositionally biased region" description="Polar residues" evidence="5">
    <location>
        <begin position="616"/>
        <end position="628"/>
    </location>
</feature>
<dbReference type="RefSeq" id="XP_008070170.1">
    <property type="nucleotide sequence ID" value="XM_008071979.1"/>
</dbReference>
<feature type="domain" description="Calponin-homology (CH)" evidence="6">
    <location>
        <begin position="405"/>
        <end position="510"/>
    </location>
</feature>
<dbReference type="InterPro" id="IPR036872">
    <property type="entry name" value="CH_dom_sf"/>
</dbReference>
<evidence type="ECO:0000256" key="4">
    <source>
        <dbReference type="ARBA" id="ARBA00023054"/>
    </source>
</evidence>
<feature type="compositionally biased region" description="Basic and acidic residues" evidence="5">
    <location>
        <begin position="694"/>
        <end position="711"/>
    </location>
</feature>
<accession>A0A1U7UJ30</accession>
<evidence type="ECO:0000259" key="8">
    <source>
        <dbReference type="PROSITE" id="PS51848"/>
    </source>
</evidence>
<keyword evidence="2" id="KW-0597">Phosphoprotein</keyword>
<evidence type="ECO:0000313" key="9">
    <source>
        <dbReference type="Proteomes" id="UP000189704"/>
    </source>
</evidence>
<evidence type="ECO:0000256" key="5">
    <source>
        <dbReference type="SAM" id="MobiDB-lite"/>
    </source>
</evidence>
<dbReference type="FunFam" id="1.10.418.10:FF:000023">
    <property type="entry name" value="EH domain-binding protein 1 isoform X1"/>
    <property type="match status" value="1"/>
</dbReference>
<organism evidence="9 10">
    <name type="scientific">Carlito syrichta</name>
    <name type="common">Philippine tarsier</name>
    <name type="synonym">Tarsius syrichta</name>
    <dbReference type="NCBI Taxonomy" id="1868482"/>
    <lineage>
        <taxon>Eukaryota</taxon>
        <taxon>Metazoa</taxon>
        <taxon>Chordata</taxon>
        <taxon>Craniata</taxon>
        <taxon>Vertebrata</taxon>
        <taxon>Euteleostomi</taxon>
        <taxon>Mammalia</taxon>
        <taxon>Eutheria</taxon>
        <taxon>Euarchontoglires</taxon>
        <taxon>Primates</taxon>
        <taxon>Haplorrhini</taxon>
        <taxon>Tarsiiformes</taxon>
        <taxon>Tarsiidae</taxon>
        <taxon>Carlito</taxon>
    </lineage>
</organism>
<feature type="region of interest" description="Disordered" evidence="5">
    <location>
        <begin position="229"/>
        <end position="378"/>
    </location>
</feature>
<gene>
    <name evidence="10" type="primary">EHBP1</name>
</gene>
<feature type="compositionally biased region" description="Basic and acidic residues" evidence="5">
    <location>
        <begin position="988"/>
        <end position="1027"/>
    </location>
</feature>
<dbReference type="InterPro" id="IPR022735">
    <property type="entry name" value="bMERB_dom"/>
</dbReference>
<keyword evidence="9" id="KW-1185">Reference proteome</keyword>
<dbReference type="PROSITE" id="PS50021">
    <property type="entry name" value="CH"/>
    <property type="match status" value="1"/>
</dbReference>
<name>A0A1U7UJ30_CARSF</name>
<evidence type="ECO:0000256" key="3">
    <source>
        <dbReference type="ARBA" id="ARBA00022753"/>
    </source>
</evidence>
<feature type="region of interest" description="Disordered" evidence="5">
    <location>
        <begin position="796"/>
        <end position="827"/>
    </location>
</feature>
<dbReference type="Gene3D" id="1.10.418.10">
    <property type="entry name" value="Calponin-like domain"/>
    <property type="match status" value="1"/>
</dbReference>
<feature type="region of interest" description="Disordered" evidence="5">
    <location>
        <begin position="668"/>
        <end position="763"/>
    </location>
</feature>
<dbReference type="PANTHER" id="PTHR23167">
    <property type="entry name" value="CALPONIN HOMOLOGY DOMAIN-CONTAINING PROTEIN DDB_G0272472-RELATED"/>
    <property type="match status" value="1"/>
</dbReference>
<dbReference type="PROSITE" id="PS51840">
    <property type="entry name" value="C2_NT"/>
    <property type="match status" value="1"/>
</dbReference>
<feature type="compositionally biased region" description="Basic and acidic residues" evidence="5">
    <location>
        <begin position="587"/>
        <end position="597"/>
    </location>
</feature>
<proteinExistence type="predicted"/>
<evidence type="ECO:0000259" key="6">
    <source>
        <dbReference type="PROSITE" id="PS50021"/>
    </source>
</evidence>
<dbReference type="OrthoDB" id="5972258at2759"/>
<dbReference type="SUPFAM" id="SSF47576">
    <property type="entry name" value="Calponin-homology domain, CH-domain"/>
    <property type="match status" value="1"/>
</dbReference>
<evidence type="ECO:0000256" key="2">
    <source>
        <dbReference type="ARBA" id="ARBA00022553"/>
    </source>
</evidence>
<dbReference type="Pfam" id="PF10358">
    <property type="entry name" value="NT-C2"/>
    <property type="match status" value="1"/>
</dbReference>
<dbReference type="CTD" id="23301"/>
<feature type="region of interest" description="Disordered" evidence="5">
    <location>
        <begin position="383"/>
        <end position="402"/>
    </location>
</feature>
<dbReference type="PROSITE" id="PS51848">
    <property type="entry name" value="BMERB"/>
    <property type="match status" value="1"/>
</dbReference>
<feature type="domain" description="BMERB" evidence="8">
    <location>
        <begin position="1018"/>
        <end position="1174"/>
    </location>
</feature>
<dbReference type="Pfam" id="PF12130">
    <property type="entry name" value="bMERB_dom"/>
    <property type="match status" value="1"/>
</dbReference>
<dbReference type="Pfam" id="PF00307">
    <property type="entry name" value="CH"/>
    <property type="match status" value="1"/>
</dbReference>
<evidence type="ECO:0000313" key="10">
    <source>
        <dbReference type="RefSeq" id="XP_008070170.1"/>
    </source>
</evidence>
<dbReference type="CDD" id="cd21254">
    <property type="entry name" value="CH_EHBP1"/>
    <property type="match status" value="1"/>
</dbReference>
<dbReference type="InterPro" id="IPR019448">
    <property type="entry name" value="NT-C2"/>
</dbReference>
<feature type="region of interest" description="Disordered" evidence="5">
    <location>
        <begin position="925"/>
        <end position="948"/>
    </location>
</feature>
<dbReference type="AlphaFoldDB" id="A0A1U7UJ30"/>
<feature type="compositionally biased region" description="Polar residues" evidence="5">
    <location>
        <begin position="925"/>
        <end position="938"/>
    </location>
</feature>
<dbReference type="PANTHER" id="PTHR23167:SF43">
    <property type="entry name" value="EH DOMAIN-BINDING PROTEIN 1"/>
    <property type="match status" value="1"/>
</dbReference>
<dbReference type="InterPro" id="IPR001715">
    <property type="entry name" value="CH_dom"/>
</dbReference>
<feature type="compositionally biased region" description="Basic and acidic residues" evidence="5">
    <location>
        <begin position="1171"/>
        <end position="1193"/>
    </location>
</feature>
<protein>
    <submittedName>
        <fullName evidence="10">EH domain-binding protein 1 isoform X3</fullName>
    </submittedName>
</protein>
<dbReference type="GeneID" id="103274538"/>
<evidence type="ECO:0000259" key="7">
    <source>
        <dbReference type="PROSITE" id="PS51840"/>
    </source>
</evidence>
<dbReference type="Proteomes" id="UP000189704">
    <property type="component" value="Unplaced"/>
</dbReference>
<comment type="subcellular location">
    <subcellularLocation>
        <location evidence="1">Endosome</location>
    </subcellularLocation>
</comment>
<feature type="compositionally biased region" description="Polar residues" evidence="5">
    <location>
        <begin position="712"/>
        <end position="731"/>
    </location>
</feature>
<dbReference type="InterPro" id="IPR050540">
    <property type="entry name" value="F-actin_Monoox_Mical"/>
</dbReference>
<feature type="region of interest" description="Disordered" evidence="5">
    <location>
        <begin position="979"/>
        <end position="1027"/>
    </location>
</feature>
<keyword evidence="4" id="KW-0175">Coiled coil</keyword>
<sequence>MASVWKRLQRVGKHASKFQFVASYQELMVECTKKWQPDKLVVVWTRRSRRKSSKAHSWQPGIKNPYRGVVVWPVPENIEITVTLFKDPHAEEFEDKEWTFVIENESPSGRRKALATSSINMKQYASPMPTQTDVKLKFKPLSKKVISATLQFSLSCIFLREGKATDEDMQSLASLMSMKQADIGNLDDFEEDNEDDDENRVNQEEKAAKITELINKLNFLDEAEKDLATVNSNPFDDPDVAELNPFGDPDSEEPITETASPRKPEESFYNPFKEVQTPQYLNPFDEPETFVTIKESPPQSTKRKNLRPVDMSKYLYADSSKTEEEELDESNPFYEPKSAPPPNNLVNPLQELETERKVKKKAPAPPVYSPKTGGISENTVASAGRDLSVSPKPSPIPSPVLGRKPNASQSLLVWCKEVTKNYRGVKITNFTTSWRNGLSFCAILHHFRPDLIDYKSLNPQDIKENNKKAYDGFASIGISRLLEPSDMVLLAIPDKLTVMTYLYQIRAHFSGQELNVVQIEENSSKSTYKVGNYETDTNSSVDQEKFYAELSDLKQEPELQQPISGAVDFLSQDDSVFVNDSGVGESESEHQTPDDHLSPSTASPYCRRTKSDTEPQKSQQSSGRTSGSDDPGICSFTDSTQTQVLLGKKRLLKTETLELSDLYVSDKKKDMSPPFICEETDDQKLQTLDISSNSEKEKLENSRPLECRSDPESATQKPSLSPTSKLGYSSSRDADLVKKKRTSLRQTESDPDADRTTLNYVDHSAKTVQHRMLSRQEKLKERARLLLEQARRDAAVKAGNKQNTNAATPPCNRQLSDQQDEERRRQLRERARQLIAEARSGVKMSELPSYGEMAAEKLKERSKASGDENDNIEIDTNEEIPEGFVVGGGDELTNLENDLETPEQNSKLVDLKLKKLLDAQPQVANSLSSFTQRTATESSEQDIKNGTEDLRTERLQKATERFRNPVVFSKDSTVRKTQLQSFSQYVENRPEMKRQRSVQEDTKKGNEEKAAITETQRKPSEDEVLNKGFKDTSQYVVGELAALENEQKQIDTRAALVEKRLRYLMDTGRNTEEEEAMMQEWFMLVNKKNALIRRMNQLSLLEKEHDLERRYELLNRELRAMLAIEDWQKTEAQKRREQLLLDELVALVNKRDALVRDLDAQEKQAEEEDEHLERTLEQNKGKMAKKEEKCVLQ</sequence>
<dbReference type="SMART" id="SM01203">
    <property type="entry name" value="DUF3585"/>
    <property type="match status" value="1"/>
</dbReference>
<feature type="region of interest" description="Disordered" evidence="5">
    <location>
        <begin position="1160"/>
        <end position="1193"/>
    </location>
</feature>
<keyword evidence="3" id="KW-0967">Endosome</keyword>
<dbReference type="SMART" id="SM00033">
    <property type="entry name" value="CH"/>
    <property type="match status" value="1"/>
</dbReference>
<feature type="domain" description="C2 NT-type" evidence="7">
    <location>
        <begin position="8"/>
        <end position="158"/>
    </location>
</feature>
<feature type="region of interest" description="Disordered" evidence="5">
    <location>
        <begin position="578"/>
        <end position="636"/>
    </location>
</feature>
<evidence type="ECO:0000256" key="1">
    <source>
        <dbReference type="ARBA" id="ARBA00004177"/>
    </source>
</evidence>